<dbReference type="EMBL" id="CP068393">
    <property type="protein sequence ID" value="QUC66712.1"/>
    <property type="molecule type" value="Genomic_DNA"/>
</dbReference>
<sequence>MKKIIAMILALILCSCLFCAATAETDTTDKNVVIWTTEEEHVVDYYINALREKFPEYNITIENVSSSTMPAKVIEEGEYCSCDILWTEDYAYLEKCSDWLVELKDFDYSMFLDDTVPASHKYTPEERYAGGIILNVDMLTEWNLPEPASYQDLLDPMYQGLISMPNPASSGTGYMFLRQLVNEWGEDEAFSYFEQLTPNILQYTSSGMGPVNALIQGEAAIGLGFISQAVQEINAGRNLKIVYFDEGVPFSIYGNALLKKSEHKQAAVDVFNYIAAELVYDNNRLFYPEQIIRDYTPVIENYPTEIHYGNMTNNTLEEKERLLAKWTFS</sequence>
<name>A0AC61MW49_9FIRM</name>
<organism evidence="1 2">
    <name type="scientific">Aristaeella hokkaidonensis</name>
    <dbReference type="NCBI Taxonomy" id="3046382"/>
    <lineage>
        <taxon>Bacteria</taxon>
        <taxon>Bacillati</taxon>
        <taxon>Bacillota</taxon>
        <taxon>Clostridia</taxon>
        <taxon>Eubacteriales</taxon>
        <taxon>Aristaeellaceae</taxon>
        <taxon>Aristaeella</taxon>
    </lineage>
</organism>
<reference evidence="1" key="1">
    <citation type="submission" date="2021-01" db="EMBL/GenBank/DDBJ databases">
        <title>Complete genome sequence of Clostridiales bacterium R-7.</title>
        <authorList>
            <person name="Mahoney-Kurpe S.C."/>
            <person name="Palevich N."/>
            <person name="Koike S."/>
            <person name="Moon C.D."/>
            <person name="Attwood G.T."/>
        </authorList>
    </citation>
    <scope>NUCLEOTIDE SEQUENCE</scope>
    <source>
        <strain evidence="1">R-7</strain>
    </source>
</reference>
<proteinExistence type="predicted"/>
<evidence type="ECO:0000313" key="1">
    <source>
        <dbReference type="EMBL" id="QUC66712.1"/>
    </source>
</evidence>
<gene>
    <name evidence="1" type="ORF">JYE49_12775</name>
</gene>
<accession>A0AC61MW49</accession>
<dbReference type="Proteomes" id="UP000682782">
    <property type="component" value="Chromosome"/>
</dbReference>
<keyword evidence="2" id="KW-1185">Reference proteome</keyword>
<evidence type="ECO:0000313" key="2">
    <source>
        <dbReference type="Proteomes" id="UP000682782"/>
    </source>
</evidence>
<protein>
    <submittedName>
        <fullName evidence="1">Extracellular solute-binding protein</fullName>
    </submittedName>
</protein>